<evidence type="ECO:0000256" key="7">
    <source>
        <dbReference type="ARBA" id="ARBA00022490"/>
    </source>
</evidence>
<comment type="subcellular location">
    <subcellularLocation>
        <location evidence="3">Cytoplasm</location>
    </subcellularLocation>
</comment>
<evidence type="ECO:0000256" key="9">
    <source>
        <dbReference type="ARBA" id="ARBA00022833"/>
    </source>
</evidence>
<dbReference type="SMART" id="SM00460">
    <property type="entry name" value="TGc"/>
    <property type="match status" value="1"/>
</dbReference>
<proteinExistence type="inferred from homology"/>
<dbReference type="InterPro" id="IPR002931">
    <property type="entry name" value="Transglutaminase-like"/>
</dbReference>
<keyword evidence="7" id="KW-0963">Cytoplasm</keyword>
<comment type="cofactor">
    <cofactor evidence="2">
        <name>Zn(2+)</name>
        <dbReference type="ChEBI" id="CHEBI:29105"/>
    </cofactor>
</comment>
<feature type="region of interest" description="Disordered" evidence="11">
    <location>
        <begin position="689"/>
        <end position="724"/>
    </location>
</feature>
<evidence type="ECO:0000256" key="10">
    <source>
        <dbReference type="ARBA" id="ARBA00032901"/>
    </source>
</evidence>
<dbReference type="PROSITE" id="PS50022">
    <property type="entry name" value="FA58C_3"/>
    <property type="match status" value="1"/>
</dbReference>
<dbReference type="InterPro" id="IPR050883">
    <property type="entry name" value="PNGase"/>
</dbReference>
<dbReference type="SMART" id="SM00231">
    <property type="entry name" value="FA58C"/>
    <property type="match status" value="1"/>
</dbReference>
<evidence type="ECO:0000256" key="6">
    <source>
        <dbReference type="ARBA" id="ARBA00018546"/>
    </source>
</evidence>
<reference evidence="14" key="1">
    <citation type="submission" date="2023-10" db="EMBL/GenBank/DDBJ databases">
        <authorList>
            <person name="Chen Y."/>
            <person name="Shah S."/>
            <person name="Dougan E. K."/>
            <person name="Thang M."/>
            <person name="Chan C."/>
        </authorList>
    </citation>
    <scope>NUCLEOTIDE SEQUENCE [LARGE SCALE GENOMIC DNA]</scope>
</reference>
<dbReference type="InterPro" id="IPR012336">
    <property type="entry name" value="Thioredoxin-like_fold"/>
</dbReference>
<dbReference type="InterPro" id="IPR036249">
    <property type="entry name" value="Thioredoxin-like_sf"/>
</dbReference>
<evidence type="ECO:0000313" key="15">
    <source>
        <dbReference type="Proteomes" id="UP001189429"/>
    </source>
</evidence>
<dbReference type="SUPFAM" id="SSF49785">
    <property type="entry name" value="Galactose-binding domain-like"/>
    <property type="match status" value="1"/>
</dbReference>
<feature type="compositionally biased region" description="Basic and acidic residues" evidence="11">
    <location>
        <begin position="699"/>
        <end position="718"/>
    </location>
</feature>
<evidence type="ECO:0000256" key="1">
    <source>
        <dbReference type="ARBA" id="ARBA00001650"/>
    </source>
</evidence>
<protein>
    <recommendedName>
        <fullName evidence="6">Peptide-N(4)-(N-acetyl-beta-glucosaminyl)asparagine amidase</fullName>
        <ecNumber evidence="5">3.5.1.52</ecNumber>
    </recommendedName>
    <alternativeName>
        <fullName evidence="10">Peptide:N-glycanase</fullName>
    </alternativeName>
</protein>
<dbReference type="Gene3D" id="3.10.620.30">
    <property type="match status" value="1"/>
</dbReference>
<evidence type="ECO:0000256" key="2">
    <source>
        <dbReference type="ARBA" id="ARBA00001947"/>
    </source>
</evidence>
<feature type="region of interest" description="Disordered" evidence="11">
    <location>
        <begin position="857"/>
        <end position="881"/>
    </location>
</feature>
<keyword evidence="15" id="KW-1185">Reference proteome</keyword>
<dbReference type="InterPro" id="IPR029071">
    <property type="entry name" value="Ubiquitin-like_domsf"/>
</dbReference>
<dbReference type="Proteomes" id="UP001189429">
    <property type="component" value="Unassembled WGS sequence"/>
</dbReference>
<comment type="caution">
    <text evidence="14">The sequence shown here is derived from an EMBL/GenBank/DDBJ whole genome shotgun (WGS) entry which is preliminary data.</text>
</comment>
<name>A0ABN9VZC1_9DINO</name>
<evidence type="ECO:0000256" key="11">
    <source>
        <dbReference type="SAM" id="MobiDB-lite"/>
    </source>
</evidence>
<feature type="domain" description="Thioredoxin" evidence="13">
    <location>
        <begin position="1"/>
        <end position="151"/>
    </location>
</feature>
<evidence type="ECO:0000256" key="8">
    <source>
        <dbReference type="ARBA" id="ARBA00022723"/>
    </source>
</evidence>
<evidence type="ECO:0000256" key="3">
    <source>
        <dbReference type="ARBA" id="ARBA00004496"/>
    </source>
</evidence>
<dbReference type="PANTHER" id="PTHR12143:SF19">
    <property type="entry name" value="PEPTIDE-N(4)-(N-ACETYL-BETA-GLUCOSAMINYL)ASPARAGINE AMIDASE"/>
    <property type="match status" value="1"/>
</dbReference>
<evidence type="ECO:0000256" key="5">
    <source>
        <dbReference type="ARBA" id="ARBA00012158"/>
    </source>
</evidence>
<dbReference type="Pfam" id="PF01841">
    <property type="entry name" value="Transglut_core"/>
    <property type="match status" value="1"/>
</dbReference>
<accession>A0ABN9VZC1</accession>
<sequence>MATGLPGLLGPKLLRGGQEIDTASVCSGTVALYFSAHWCPPCRSFTPLFSKVYKRSKEQGKSFEVVFISSDHDESSFQEYYGTMPWLALPFHNSAQRQSLGTAFGIRGIPAVVLVSGGGSLIDRSANAKVMSPGFLASLPRVLDVEGDVGPLPAEPVPVRIRHRGRVVEVEVDPDDDWEILRMQVFSATEVPVEQQRLFGLGAPRGPLREDVALARALAVGLRAQRGSGLVVAGVPESARSASSTQKAWSAKQDDKEPWYQMDLGAARSVAGVVVAPRAGNPVQWVTKFKVSVATAETGPWQPAGEEFAGCVSEVGSCRAVFPAAMEARFVRVHPTEYKTREKHCSLRADVLLAGDAPDLPPEIVVLGNFSQGDPFEVAGEAANASALDTSAKMMEEQHLAMLQAKLSALPQRLQALANTFQRTLKYDDLDLQRQALDQIPVCALDALATASEGACSPESGGYEIAFMRQLLRWFKHCFFSWTNAPRCDNCGGATKAVGRAEPTQIEKSFGAGTVEVYQGPCGQHTRFPRYNDPGKLLETRTGRCGEWANCFTLVCRALGYEARWVQDWTDHVWTEIYSDSWGRWVHADSCEAAVDCALMYEKGWGKKLTYCVSFARDNVRDVSRRYTRNYEAMLARRGEFREQELSRALTAVDEFAAERSLARLSAAAAEPRRRLLEARAEQEEKELASCITQGGSVKEGEQVGRTSGDKDWRDQRGELGSTAEARERAIACSDSGVGGGGAQPVPGSWWNSAENASFVDGVLSADLRCCDGSMRRCSVRVEPGAAYDNTDGAFERSGCSADNVPGSWLGSAENARLVNGILSADLRCCDGSTRRCSVEVEPGASYANIDGSFRREGAPAPAAAPPAAPPAAPGAPPALSKEEMQALVKAAFQKLVASGVPPNEAAVQAMQQVKDRKFQPPPRDA</sequence>
<dbReference type="Pfam" id="PF00754">
    <property type="entry name" value="F5_F8_type_C"/>
    <property type="match status" value="1"/>
</dbReference>
<dbReference type="CDD" id="cd17039">
    <property type="entry name" value="Ubl_ubiquitin_like"/>
    <property type="match status" value="1"/>
</dbReference>
<comment type="similarity">
    <text evidence="4">Belongs to the transglutaminase-like superfamily. PNGase family.</text>
</comment>
<dbReference type="InterPro" id="IPR013766">
    <property type="entry name" value="Thioredoxin_domain"/>
</dbReference>
<dbReference type="EC" id="3.5.1.52" evidence="5"/>
<dbReference type="SUPFAM" id="SSF52833">
    <property type="entry name" value="Thioredoxin-like"/>
    <property type="match status" value="1"/>
</dbReference>
<evidence type="ECO:0000259" key="13">
    <source>
        <dbReference type="PROSITE" id="PS51352"/>
    </source>
</evidence>
<keyword evidence="8" id="KW-0479">Metal-binding</keyword>
<dbReference type="Gene3D" id="3.10.20.90">
    <property type="entry name" value="Phosphatidylinositol 3-kinase Catalytic Subunit, Chain A, domain 1"/>
    <property type="match status" value="1"/>
</dbReference>
<dbReference type="Pfam" id="PF13905">
    <property type="entry name" value="Thioredoxin_8"/>
    <property type="match status" value="1"/>
</dbReference>
<feature type="compositionally biased region" description="Pro residues" evidence="11">
    <location>
        <begin position="863"/>
        <end position="877"/>
    </location>
</feature>
<dbReference type="SUPFAM" id="SSF54001">
    <property type="entry name" value="Cysteine proteinases"/>
    <property type="match status" value="1"/>
</dbReference>
<gene>
    <name evidence="14" type="ORF">PCOR1329_LOCUS61733</name>
</gene>
<dbReference type="InterPro" id="IPR000421">
    <property type="entry name" value="FA58C"/>
</dbReference>
<evidence type="ECO:0000256" key="4">
    <source>
        <dbReference type="ARBA" id="ARBA00009390"/>
    </source>
</evidence>
<dbReference type="Gene3D" id="2.60.120.260">
    <property type="entry name" value="Galactose-binding domain-like"/>
    <property type="match status" value="1"/>
</dbReference>
<feature type="domain" description="F5/8 type C" evidence="12">
    <location>
        <begin position="207"/>
        <end position="354"/>
    </location>
</feature>
<dbReference type="PROSITE" id="PS51352">
    <property type="entry name" value="THIOREDOXIN_2"/>
    <property type="match status" value="1"/>
</dbReference>
<dbReference type="SUPFAM" id="SSF54236">
    <property type="entry name" value="Ubiquitin-like"/>
    <property type="match status" value="1"/>
</dbReference>
<evidence type="ECO:0000313" key="14">
    <source>
        <dbReference type="EMBL" id="CAK0877766.1"/>
    </source>
</evidence>
<dbReference type="PANTHER" id="PTHR12143">
    <property type="entry name" value="PEPTIDE N-GLYCANASE PNGASE -RELATED"/>
    <property type="match status" value="1"/>
</dbReference>
<keyword evidence="9" id="KW-0862">Zinc</keyword>
<dbReference type="EMBL" id="CAUYUJ010017774">
    <property type="protein sequence ID" value="CAK0877766.1"/>
    <property type="molecule type" value="Genomic_DNA"/>
</dbReference>
<dbReference type="Gene3D" id="3.40.30.10">
    <property type="entry name" value="Glutaredoxin"/>
    <property type="match status" value="1"/>
</dbReference>
<comment type="catalytic activity">
    <reaction evidence="1">
        <text>Hydrolysis of an N(4)-(acetyl-beta-D-glucosaminyl)asparagine residue in which the glucosamine residue may be further glycosylated, to yield a (substituted) N-acetyl-beta-D-glucosaminylamine and a peptide containing an aspartate residue.</text>
        <dbReference type="EC" id="3.5.1.52"/>
    </reaction>
</comment>
<evidence type="ECO:0000259" key="12">
    <source>
        <dbReference type="PROSITE" id="PS50022"/>
    </source>
</evidence>
<dbReference type="InterPro" id="IPR038765">
    <property type="entry name" value="Papain-like_cys_pep_sf"/>
</dbReference>
<dbReference type="InterPro" id="IPR008979">
    <property type="entry name" value="Galactose-bd-like_sf"/>
</dbReference>
<organism evidence="14 15">
    <name type="scientific">Prorocentrum cordatum</name>
    <dbReference type="NCBI Taxonomy" id="2364126"/>
    <lineage>
        <taxon>Eukaryota</taxon>
        <taxon>Sar</taxon>
        <taxon>Alveolata</taxon>
        <taxon>Dinophyceae</taxon>
        <taxon>Prorocentrales</taxon>
        <taxon>Prorocentraceae</taxon>
        <taxon>Prorocentrum</taxon>
    </lineage>
</organism>
<dbReference type="Gene3D" id="2.20.25.10">
    <property type="match status" value="1"/>
</dbReference>